<reference evidence="3" key="1">
    <citation type="submission" date="2022-10" db="EMBL/GenBank/DDBJ databases">
        <authorList>
            <person name="Yu W.X."/>
        </authorList>
    </citation>
    <scope>NUCLEOTIDE SEQUENCE</scope>
    <source>
        <strain evidence="3">D04</strain>
    </source>
</reference>
<protein>
    <submittedName>
        <fullName evidence="3">DUF4465 domain-containing protein</fullName>
    </submittedName>
</protein>
<evidence type="ECO:0000256" key="1">
    <source>
        <dbReference type="SAM" id="SignalP"/>
    </source>
</evidence>
<keyword evidence="1" id="KW-0732">Signal</keyword>
<dbReference type="InterPro" id="IPR041696">
    <property type="entry name" value="PKD_3"/>
</dbReference>
<accession>A0AAE3MGW4</accession>
<dbReference type="PROSITE" id="PS51257">
    <property type="entry name" value="PROKAR_LIPOPROTEIN"/>
    <property type="match status" value="1"/>
</dbReference>
<feature type="domain" description="Bacteroidetes PKD-like" evidence="2">
    <location>
        <begin position="34"/>
        <end position="98"/>
    </location>
</feature>
<dbReference type="AlphaFoldDB" id="A0AAE3MGW4"/>
<sequence>MISNKITAYTFPILMALLFFSCANEEKDLPISEIYLDIPEDDYEVNIYDSITISPKITYDYGSSYTWLLDDEVISTEKNYILNPQELRTFNYTFTVENSRGSVSRKITAQSMYTIDFEELELDEDTFSVGNIGSNAIASSLLTFPVDGDPRSYSSFDGFVFSNIQSTPDELLYQLYKSYRSPDSYKSTIYGILKQKDSNVPVTVLTSDGEDHLFKSIHINNTYFNYFAIEQGAYTEDGTEVSKPFGGDDGTDPDFFMLSIKGFNKNGTQRGTVNFYLADHRAESNKDDYTISEWTKVDLTELGMVSRIEFSLSSSDMANDQMRTPAFFCIDNIKIIE</sequence>
<dbReference type="EMBL" id="JAPDPI010000041">
    <property type="protein sequence ID" value="MCW3807255.1"/>
    <property type="molecule type" value="Genomic_DNA"/>
</dbReference>
<evidence type="ECO:0000313" key="4">
    <source>
        <dbReference type="Proteomes" id="UP001207408"/>
    </source>
</evidence>
<keyword evidence="4" id="KW-1185">Reference proteome</keyword>
<evidence type="ECO:0000313" key="3">
    <source>
        <dbReference type="EMBL" id="MCW3807255.1"/>
    </source>
</evidence>
<name>A0AAE3MGW4_9BACT</name>
<proteinExistence type="predicted"/>
<organism evidence="3 4">
    <name type="scientific">Plebeiibacterium marinum</name>
    <dbReference type="NCBI Taxonomy" id="2992111"/>
    <lineage>
        <taxon>Bacteria</taxon>
        <taxon>Pseudomonadati</taxon>
        <taxon>Bacteroidota</taxon>
        <taxon>Bacteroidia</taxon>
        <taxon>Marinilabiliales</taxon>
        <taxon>Marinilabiliaceae</taxon>
        <taxon>Plebeiibacterium</taxon>
    </lineage>
</organism>
<comment type="caution">
    <text evidence="3">The sequence shown here is derived from an EMBL/GenBank/DDBJ whole genome shotgun (WGS) entry which is preliminary data.</text>
</comment>
<dbReference type="Gene3D" id="2.60.120.1350">
    <property type="entry name" value="Protein of unknown function DUF4465"/>
    <property type="match status" value="1"/>
</dbReference>
<dbReference type="RefSeq" id="WP_301201478.1">
    <property type="nucleotide sequence ID" value="NZ_JAPDPI010000041.1"/>
</dbReference>
<dbReference type="InterPro" id="IPR027828">
    <property type="entry name" value="DUF4465"/>
</dbReference>
<feature type="chain" id="PRO_5042230370" evidence="1">
    <location>
        <begin position="24"/>
        <end position="337"/>
    </location>
</feature>
<evidence type="ECO:0000259" key="2">
    <source>
        <dbReference type="Pfam" id="PF16820"/>
    </source>
</evidence>
<dbReference type="Proteomes" id="UP001207408">
    <property type="component" value="Unassembled WGS sequence"/>
</dbReference>
<gene>
    <name evidence="3" type="ORF">OM074_16580</name>
</gene>
<dbReference type="Pfam" id="PF14717">
    <property type="entry name" value="DUF4465"/>
    <property type="match status" value="1"/>
</dbReference>
<dbReference type="Pfam" id="PF16820">
    <property type="entry name" value="PKD_3"/>
    <property type="match status" value="1"/>
</dbReference>
<feature type="signal peptide" evidence="1">
    <location>
        <begin position="1"/>
        <end position="23"/>
    </location>
</feature>